<dbReference type="PANTHER" id="PTHR35706:SF1">
    <property type="entry name" value="EMBRYOGENESIS-LIKE PROTEIN"/>
    <property type="match status" value="1"/>
</dbReference>
<evidence type="ECO:0000313" key="2">
    <source>
        <dbReference type="Proteomes" id="UP001374579"/>
    </source>
</evidence>
<name>A0AAN9BZ70_9CAEN</name>
<sequence length="148" mass="16605">MSGSSSSIFCVQRNSSLVCTACTAITQGSNRPWSFHSSSQPSTKRWFSRSSTLMKRLAPEEVKKRVEGLTDRFAEARELLGDARESLGSTYFSEDMQEAQEAVSETLTTYEALLADLDEDQRNDVVRSIGLRMEELRAQEQAIKDLLD</sequence>
<proteinExistence type="predicted"/>
<dbReference type="PANTHER" id="PTHR35706">
    <property type="entry name" value="F14O23.11 PROTEIN"/>
    <property type="match status" value="1"/>
</dbReference>
<evidence type="ECO:0000313" key="1">
    <source>
        <dbReference type="EMBL" id="KAK7112060.1"/>
    </source>
</evidence>
<dbReference type="AlphaFoldDB" id="A0AAN9BZ70"/>
<accession>A0AAN9BZ70</accession>
<reference evidence="1 2" key="1">
    <citation type="submission" date="2024-02" db="EMBL/GenBank/DDBJ databases">
        <title>Chromosome-scale genome assembly of the rough periwinkle Littorina saxatilis.</title>
        <authorList>
            <person name="De Jode A."/>
            <person name="Faria R."/>
            <person name="Formenti G."/>
            <person name="Sims Y."/>
            <person name="Smith T.P."/>
            <person name="Tracey A."/>
            <person name="Wood J.M.D."/>
            <person name="Zagrodzka Z.B."/>
            <person name="Johannesson K."/>
            <person name="Butlin R.K."/>
            <person name="Leder E.H."/>
        </authorList>
    </citation>
    <scope>NUCLEOTIDE SEQUENCE [LARGE SCALE GENOMIC DNA]</scope>
    <source>
        <strain evidence="1">Snail1</strain>
        <tissue evidence="1">Muscle</tissue>
    </source>
</reference>
<dbReference type="Proteomes" id="UP001374579">
    <property type="component" value="Unassembled WGS sequence"/>
</dbReference>
<keyword evidence="2" id="KW-1185">Reference proteome</keyword>
<gene>
    <name evidence="1" type="ORF">V1264_011572</name>
</gene>
<dbReference type="InterPro" id="IPR053325">
    <property type="entry name" value="H3-Acetyl_Activator"/>
</dbReference>
<dbReference type="EMBL" id="JBAMIC010000002">
    <property type="protein sequence ID" value="KAK7112060.1"/>
    <property type="molecule type" value="Genomic_DNA"/>
</dbReference>
<protein>
    <submittedName>
        <fullName evidence="1">Uncharacterized protein</fullName>
    </submittedName>
</protein>
<comment type="caution">
    <text evidence="1">The sequence shown here is derived from an EMBL/GenBank/DDBJ whole genome shotgun (WGS) entry which is preliminary data.</text>
</comment>
<organism evidence="1 2">
    <name type="scientific">Littorina saxatilis</name>
    <dbReference type="NCBI Taxonomy" id="31220"/>
    <lineage>
        <taxon>Eukaryota</taxon>
        <taxon>Metazoa</taxon>
        <taxon>Spiralia</taxon>
        <taxon>Lophotrochozoa</taxon>
        <taxon>Mollusca</taxon>
        <taxon>Gastropoda</taxon>
        <taxon>Caenogastropoda</taxon>
        <taxon>Littorinimorpha</taxon>
        <taxon>Littorinoidea</taxon>
        <taxon>Littorinidae</taxon>
        <taxon>Littorina</taxon>
    </lineage>
</organism>